<dbReference type="RefSeq" id="WP_157589041.1">
    <property type="nucleotide sequence ID" value="NZ_WPIN01000015.1"/>
</dbReference>
<comment type="caution">
    <text evidence="2">The sequence shown here is derived from an EMBL/GenBank/DDBJ whole genome shotgun (WGS) entry which is preliminary data.</text>
</comment>
<accession>A0A7K1SKG8</accession>
<reference evidence="2 3" key="1">
    <citation type="submission" date="2019-12" db="EMBL/GenBank/DDBJ databases">
        <title>Spirosoma sp. HMF4905 genome sequencing and assembly.</title>
        <authorList>
            <person name="Kang H."/>
            <person name="Cha I."/>
            <person name="Kim H."/>
            <person name="Joh K."/>
        </authorList>
    </citation>
    <scope>NUCLEOTIDE SEQUENCE [LARGE SCALE GENOMIC DNA]</scope>
    <source>
        <strain evidence="2 3">HMF4905</strain>
    </source>
</reference>
<keyword evidence="3" id="KW-1185">Reference proteome</keyword>
<name>A0A7K1SKG8_9BACT</name>
<protein>
    <submittedName>
        <fullName evidence="2">Uncharacterized protein</fullName>
    </submittedName>
</protein>
<evidence type="ECO:0000313" key="3">
    <source>
        <dbReference type="Proteomes" id="UP000436006"/>
    </source>
</evidence>
<dbReference type="Proteomes" id="UP000436006">
    <property type="component" value="Unassembled WGS sequence"/>
</dbReference>
<feature type="region of interest" description="Disordered" evidence="1">
    <location>
        <begin position="1"/>
        <end position="35"/>
    </location>
</feature>
<dbReference type="EMBL" id="WPIN01000015">
    <property type="protein sequence ID" value="MVM34213.1"/>
    <property type="molecule type" value="Genomic_DNA"/>
</dbReference>
<evidence type="ECO:0000256" key="1">
    <source>
        <dbReference type="SAM" id="MobiDB-lite"/>
    </source>
</evidence>
<organism evidence="2 3">
    <name type="scientific">Spirosoma arboris</name>
    <dbReference type="NCBI Taxonomy" id="2682092"/>
    <lineage>
        <taxon>Bacteria</taxon>
        <taxon>Pseudomonadati</taxon>
        <taxon>Bacteroidota</taxon>
        <taxon>Cytophagia</taxon>
        <taxon>Cytophagales</taxon>
        <taxon>Cytophagaceae</taxon>
        <taxon>Spirosoma</taxon>
    </lineage>
</organism>
<sequence length="133" mass="14768">MCNTEQNYVGRGNNAIPSTPPAQNAAQPPVPGDDRRAYFHRIADHPGASEYLESLLELIGDYLNTTTPIPAINNICMGWMQHTHNSPWLSAGDKDSLSTILSLTTFLVRLKSCHEAFLIEESSLVQTQREDDE</sequence>
<dbReference type="AlphaFoldDB" id="A0A7K1SKG8"/>
<evidence type="ECO:0000313" key="2">
    <source>
        <dbReference type="EMBL" id="MVM34213.1"/>
    </source>
</evidence>
<gene>
    <name evidence="2" type="ORF">GO755_29550</name>
</gene>
<proteinExistence type="predicted"/>